<organism evidence="2 3">
    <name type="scientific">Candidatus Lloydbacteria bacterium RIFCSPHIGHO2_02_FULL_50_13</name>
    <dbReference type="NCBI Taxonomy" id="1798661"/>
    <lineage>
        <taxon>Bacteria</taxon>
        <taxon>Candidatus Lloydiibacteriota</taxon>
    </lineage>
</organism>
<reference evidence="2 3" key="1">
    <citation type="journal article" date="2016" name="Nat. Commun.">
        <title>Thousands of microbial genomes shed light on interconnected biogeochemical processes in an aquifer system.</title>
        <authorList>
            <person name="Anantharaman K."/>
            <person name="Brown C.T."/>
            <person name="Hug L.A."/>
            <person name="Sharon I."/>
            <person name="Castelle C.J."/>
            <person name="Probst A.J."/>
            <person name="Thomas B.C."/>
            <person name="Singh A."/>
            <person name="Wilkins M.J."/>
            <person name="Karaoz U."/>
            <person name="Brodie E.L."/>
            <person name="Williams K.H."/>
            <person name="Hubbard S.S."/>
            <person name="Banfield J.F."/>
        </authorList>
    </citation>
    <scope>NUCLEOTIDE SEQUENCE [LARGE SCALE GENOMIC DNA]</scope>
</reference>
<name>A0A1G2D7R5_9BACT</name>
<dbReference type="EMBL" id="MHLL01000017">
    <property type="protein sequence ID" value="OGZ09656.1"/>
    <property type="molecule type" value="Genomic_DNA"/>
</dbReference>
<evidence type="ECO:0000313" key="3">
    <source>
        <dbReference type="Proteomes" id="UP000177996"/>
    </source>
</evidence>
<feature type="region of interest" description="Disordered" evidence="1">
    <location>
        <begin position="252"/>
        <end position="276"/>
    </location>
</feature>
<dbReference type="AlphaFoldDB" id="A0A1G2D7R5"/>
<proteinExistence type="predicted"/>
<evidence type="ECO:0000256" key="1">
    <source>
        <dbReference type="SAM" id="MobiDB-lite"/>
    </source>
</evidence>
<sequence>MIVTKEPSDISHFSTAPAGLAVEGLNLDLHDLNQEEKFMIDGTPHDVVRRKKQQGRLLVHATRLSSHGDSTAHRCLNLASAASCLAAATKATQKLLVAVGREVGGDQEAPRVTVLKSAEIECFRPLPINRNVWVAVQLISVKSKKHPGYRATVHIYDKKVPSAGLIVRGFFVRSPRPHCIVRARLVTIKHRRCETSAGRDLPRGGPFPNNCFNQTKETKMALVGCKNASEQLSERLKKEPITMEEARTQAKEINRRREKVEQEHRTRVTEEERKKGEDPAEWKTVWRREILALVEEATRSGRGCSRTLGDGYFGDDINEKIRWINEVLSEVGITHLNAKKGDRRQSSMYGDPMDFWKIKIAWKKSLIDHFRDD</sequence>
<gene>
    <name evidence="2" type="ORF">A3D65_03065</name>
</gene>
<protein>
    <submittedName>
        <fullName evidence="2">Uncharacterized protein</fullName>
    </submittedName>
</protein>
<dbReference type="Proteomes" id="UP000177996">
    <property type="component" value="Unassembled WGS sequence"/>
</dbReference>
<comment type="caution">
    <text evidence="2">The sequence shown here is derived from an EMBL/GenBank/DDBJ whole genome shotgun (WGS) entry which is preliminary data.</text>
</comment>
<evidence type="ECO:0000313" key="2">
    <source>
        <dbReference type="EMBL" id="OGZ09656.1"/>
    </source>
</evidence>
<accession>A0A1G2D7R5</accession>